<dbReference type="AlphaFoldDB" id="A0A0H3ACI8"/>
<organism evidence="2 3">
    <name type="scientific">Nitratidesulfovibrio vulgaris (strain DP4)</name>
    <name type="common">Desulfovibrio vulgaris</name>
    <dbReference type="NCBI Taxonomy" id="391774"/>
    <lineage>
        <taxon>Bacteria</taxon>
        <taxon>Pseudomonadati</taxon>
        <taxon>Thermodesulfobacteriota</taxon>
        <taxon>Desulfovibrionia</taxon>
        <taxon>Desulfovibrionales</taxon>
        <taxon>Desulfovibrionaceae</taxon>
        <taxon>Nitratidesulfovibrio</taxon>
    </lineage>
</organism>
<evidence type="ECO:0000313" key="3">
    <source>
        <dbReference type="Proteomes" id="UP000009173"/>
    </source>
</evidence>
<evidence type="ECO:0000259" key="1">
    <source>
        <dbReference type="Pfam" id="PF07589"/>
    </source>
</evidence>
<dbReference type="EMBL" id="CP000528">
    <property type="protein sequence ID" value="ABM30031.1"/>
    <property type="molecule type" value="Genomic_DNA"/>
</dbReference>
<name>A0A0H3ACI8_NITV4</name>
<accession>A0A0H3ACI8</accession>
<protein>
    <recommendedName>
        <fullName evidence="1">Ice-binding protein C-terminal domain-containing protein</fullName>
    </recommendedName>
</protein>
<dbReference type="InterPro" id="IPR013424">
    <property type="entry name" value="Ice-binding_C"/>
</dbReference>
<reference evidence="3" key="1">
    <citation type="journal article" date="2009" name="Environ. Microbiol.">
        <title>Contribution of mobile genetic elements to Desulfovibrio vulgaris genome plasticity.</title>
        <authorList>
            <person name="Walker C.B."/>
            <person name="Stolyar S."/>
            <person name="Chivian D."/>
            <person name="Pinel N."/>
            <person name="Gabster J.A."/>
            <person name="Dehal P.S."/>
            <person name="He Z."/>
            <person name="Yang Z.K."/>
            <person name="Yen H.C."/>
            <person name="Zhou J."/>
            <person name="Wall J.D."/>
            <person name="Hazen T.C."/>
            <person name="Arkin A.P."/>
            <person name="Stahl D.A."/>
        </authorList>
    </citation>
    <scope>NUCLEOTIDE SEQUENCE [LARGE SCALE GENOMIC DNA]</scope>
    <source>
        <strain evidence="3">DP4</strain>
        <plasmid evidence="3">Plasmid pDVUL01</plasmid>
    </source>
</reference>
<dbReference type="NCBIfam" id="NF038127">
    <property type="entry name" value="FDP_fam"/>
    <property type="match status" value="1"/>
</dbReference>
<dbReference type="NCBIfam" id="TIGR02595">
    <property type="entry name" value="PEP_CTERM"/>
    <property type="match status" value="1"/>
</dbReference>
<evidence type="ECO:0000313" key="2">
    <source>
        <dbReference type="EMBL" id="ABM30031.1"/>
    </source>
</evidence>
<dbReference type="HOGENOM" id="CLU_1259174_0_0_7"/>
<gene>
    <name evidence="2" type="ordered locus">Dvul_3020</name>
</gene>
<dbReference type="Pfam" id="PF07589">
    <property type="entry name" value="PEP-CTERM"/>
    <property type="match status" value="1"/>
</dbReference>
<keyword evidence="2" id="KW-0614">Plasmid</keyword>
<dbReference type="KEGG" id="dvl:Dvul_3020"/>
<geneLocation type="plasmid" evidence="2 3">
    <name>pDVUL01</name>
</geneLocation>
<feature type="domain" description="Ice-binding protein C-terminal" evidence="1">
    <location>
        <begin position="192"/>
        <end position="214"/>
    </location>
</feature>
<dbReference type="Proteomes" id="UP000009173">
    <property type="component" value="Plasmid pDVUL01"/>
</dbReference>
<proteinExistence type="predicted"/>
<sequence length="220" mass="24380" precursor="true">MQFAWRGNNAIKESAMAIRILLLSMFMMFSQIGQASAAMDYDFFGNLPYHNTVLRFDFDVSTTGDRTFFSSSWDDGGFDPMLGLWSAAGNKIEFQDDGGRTGSTASNGILYTHGNWDSYYTVNLAPGSYILTLSTYNNFNVGDLLSQGFDFDGTNPIPIASWDQPANGYRTSNYAFHILNVDRAVIDDPTVPTPEPSTIILMGLGFGALALLRRNRQRDV</sequence>